<gene>
    <name evidence="2" type="ORF">C8R41DRAFT_817160</name>
</gene>
<proteinExistence type="predicted"/>
<dbReference type="Proteomes" id="UP001150217">
    <property type="component" value="Unassembled WGS sequence"/>
</dbReference>
<evidence type="ECO:0008006" key="4">
    <source>
        <dbReference type="Google" id="ProtNLM"/>
    </source>
</evidence>
<sequence>MDYTELAKLYMYIPLCPLWSLMRALSMLPAGSRSSISIPFTSCSVVPFTTQTGKLHNWISSLSPGYTQSNRVTPIHCIACQNHLHAMDPTSQKKPNTGPIPSNPSDPGKVKVSPEDYSQGELAYEIVEHMYVQLQTEIDHRASLGIPYDPHLGAAFLAVSQTRAGLRERIDDYKAYLAPDKVFERVLQNYPEDSMKKEGVWLGEGNDPFLDAAKGVFSDVNSFAQENFPAKEAAVTWLEDYRLQSGINEQLEKAGALNPAGNGGGGQAPKIEELQNSRMKKDLEEERRAGERMEQLWKAETGRLKDVNGKEIKPSEIDMTQAQRDRTRKRAETERKKLEDWEKHVKEEQLKPVQEKEEVEERERKKREFWYEFDKERVQKQKETEKRRKEQEKKYKPAGRVLRSK</sequence>
<evidence type="ECO:0000313" key="3">
    <source>
        <dbReference type="Proteomes" id="UP001150217"/>
    </source>
</evidence>
<comment type="caution">
    <text evidence="2">The sequence shown here is derived from an EMBL/GenBank/DDBJ whole genome shotgun (WGS) entry which is preliminary data.</text>
</comment>
<name>A0ABQ8VSL5_9AGAR</name>
<feature type="region of interest" description="Disordered" evidence="1">
    <location>
        <begin position="88"/>
        <end position="114"/>
    </location>
</feature>
<feature type="region of interest" description="Disordered" evidence="1">
    <location>
        <begin position="305"/>
        <end position="364"/>
    </location>
</feature>
<keyword evidence="3" id="KW-1185">Reference proteome</keyword>
<feature type="compositionally biased region" description="Basic and acidic residues" evidence="1">
    <location>
        <begin position="377"/>
        <end position="395"/>
    </location>
</feature>
<protein>
    <recommendedName>
        <fullName evidence="4">J domain-containing protein</fullName>
    </recommendedName>
</protein>
<evidence type="ECO:0000313" key="2">
    <source>
        <dbReference type="EMBL" id="KAJ4498612.1"/>
    </source>
</evidence>
<feature type="compositionally biased region" description="Basic and acidic residues" evidence="1">
    <location>
        <begin position="330"/>
        <end position="364"/>
    </location>
</feature>
<feature type="compositionally biased region" description="Basic and acidic residues" evidence="1">
    <location>
        <begin position="270"/>
        <end position="291"/>
    </location>
</feature>
<feature type="compositionally biased region" description="Polar residues" evidence="1">
    <location>
        <begin position="89"/>
        <end position="105"/>
    </location>
</feature>
<organism evidence="2 3">
    <name type="scientific">Lentinula lateritia</name>
    <dbReference type="NCBI Taxonomy" id="40482"/>
    <lineage>
        <taxon>Eukaryota</taxon>
        <taxon>Fungi</taxon>
        <taxon>Dikarya</taxon>
        <taxon>Basidiomycota</taxon>
        <taxon>Agaricomycotina</taxon>
        <taxon>Agaricomycetes</taxon>
        <taxon>Agaricomycetidae</taxon>
        <taxon>Agaricales</taxon>
        <taxon>Marasmiineae</taxon>
        <taxon>Omphalotaceae</taxon>
        <taxon>Lentinula</taxon>
    </lineage>
</organism>
<dbReference type="EMBL" id="JANVFT010000014">
    <property type="protein sequence ID" value="KAJ4498612.1"/>
    <property type="molecule type" value="Genomic_DNA"/>
</dbReference>
<reference evidence="2" key="1">
    <citation type="submission" date="2022-08" db="EMBL/GenBank/DDBJ databases">
        <title>A Global Phylogenomic Analysis of the Shiitake Genus Lentinula.</title>
        <authorList>
            <consortium name="DOE Joint Genome Institute"/>
            <person name="Sierra-Patev S."/>
            <person name="Min B."/>
            <person name="Naranjo-Ortiz M."/>
            <person name="Looney B."/>
            <person name="Konkel Z."/>
            <person name="Slot J.C."/>
            <person name="Sakamoto Y."/>
            <person name="Steenwyk J.L."/>
            <person name="Rokas A."/>
            <person name="Carro J."/>
            <person name="Camarero S."/>
            <person name="Ferreira P."/>
            <person name="Molpeceres G."/>
            <person name="Ruiz-Duenas F.J."/>
            <person name="Serrano A."/>
            <person name="Henrissat B."/>
            <person name="Drula E."/>
            <person name="Hughes K.W."/>
            <person name="Mata J.L."/>
            <person name="Ishikawa N.K."/>
            <person name="Vargas-Isla R."/>
            <person name="Ushijima S."/>
            <person name="Smith C.A."/>
            <person name="Ahrendt S."/>
            <person name="Andreopoulos W."/>
            <person name="He G."/>
            <person name="Labutti K."/>
            <person name="Lipzen A."/>
            <person name="Ng V."/>
            <person name="Riley R."/>
            <person name="Sandor L."/>
            <person name="Barry K."/>
            <person name="Martinez A.T."/>
            <person name="Xiao Y."/>
            <person name="Gibbons J.G."/>
            <person name="Terashima K."/>
            <person name="Grigoriev I.V."/>
            <person name="Hibbett D.S."/>
        </authorList>
    </citation>
    <scope>NUCLEOTIDE SEQUENCE</scope>
    <source>
        <strain evidence="2">RHP3577 ss4</strain>
    </source>
</reference>
<evidence type="ECO:0000256" key="1">
    <source>
        <dbReference type="SAM" id="MobiDB-lite"/>
    </source>
</evidence>
<feature type="region of interest" description="Disordered" evidence="1">
    <location>
        <begin position="377"/>
        <end position="405"/>
    </location>
</feature>
<feature type="region of interest" description="Disordered" evidence="1">
    <location>
        <begin position="255"/>
        <end position="291"/>
    </location>
</feature>
<feature type="compositionally biased region" description="Basic and acidic residues" evidence="1">
    <location>
        <begin position="305"/>
        <end position="316"/>
    </location>
</feature>
<accession>A0ABQ8VSL5</accession>